<evidence type="ECO:0000256" key="3">
    <source>
        <dbReference type="ARBA" id="ARBA00023163"/>
    </source>
</evidence>
<keyword evidence="2" id="KW-0238">DNA-binding</keyword>
<keyword evidence="6" id="KW-1185">Reference proteome</keyword>
<dbReference type="SUPFAM" id="SSF46689">
    <property type="entry name" value="Homeodomain-like"/>
    <property type="match status" value="1"/>
</dbReference>
<dbReference type="InterPro" id="IPR018060">
    <property type="entry name" value="HTH_AraC"/>
</dbReference>
<comment type="caution">
    <text evidence="5">The sequence shown here is derived from an EMBL/GenBank/DDBJ whole genome shotgun (WGS) entry which is preliminary data.</text>
</comment>
<dbReference type="Pfam" id="PF12833">
    <property type="entry name" value="HTH_18"/>
    <property type="match status" value="1"/>
</dbReference>
<evidence type="ECO:0000259" key="4">
    <source>
        <dbReference type="PROSITE" id="PS01124"/>
    </source>
</evidence>
<keyword evidence="3" id="KW-0804">Transcription</keyword>
<dbReference type="PANTHER" id="PTHR43280">
    <property type="entry name" value="ARAC-FAMILY TRANSCRIPTIONAL REGULATOR"/>
    <property type="match status" value="1"/>
</dbReference>
<dbReference type="PANTHER" id="PTHR43280:SF29">
    <property type="entry name" value="ARAC-FAMILY TRANSCRIPTIONAL REGULATOR"/>
    <property type="match status" value="1"/>
</dbReference>
<dbReference type="Gene3D" id="1.10.10.60">
    <property type="entry name" value="Homeodomain-like"/>
    <property type="match status" value="2"/>
</dbReference>
<dbReference type="PROSITE" id="PS01124">
    <property type="entry name" value="HTH_ARAC_FAMILY_2"/>
    <property type="match status" value="1"/>
</dbReference>
<gene>
    <name evidence="5" type="ORF">M3P19_07415</name>
</gene>
<evidence type="ECO:0000256" key="2">
    <source>
        <dbReference type="ARBA" id="ARBA00023125"/>
    </source>
</evidence>
<evidence type="ECO:0000313" key="6">
    <source>
        <dbReference type="Proteomes" id="UP001203607"/>
    </source>
</evidence>
<dbReference type="EMBL" id="JAMFMA010000002">
    <property type="protein sequence ID" value="MCL6273831.1"/>
    <property type="molecule type" value="Genomic_DNA"/>
</dbReference>
<protein>
    <submittedName>
        <fullName evidence="5">AraC family transcriptional regulator</fullName>
    </submittedName>
</protein>
<dbReference type="InterPro" id="IPR009057">
    <property type="entry name" value="Homeodomain-like_sf"/>
</dbReference>
<organism evidence="5 6">
    <name type="scientific">Flagellimonas spongiicola</name>
    <dbReference type="NCBI Taxonomy" id="2942208"/>
    <lineage>
        <taxon>Bacteria</taxon>
        <taxon>Pseudomonadati</taxon>
        <taxon>Bacteroidota</taxon>
        <taxon>Flavobacteriia</taxon>
        <taxon>Flavobacteriales</taxon>
        <taxon>Flavobacteriaceae</taxon>
        <taxon>Flagellimonas</taxon>
    </lineage>
</organism>
<feature type="domain" description="HTH araC/xylS-type" evidence="4">
    <location>
        <begin position="1"/>
        <end position="100"/>
    </location>
</feature>
<dbReference type="InterPro" id="IPR020449">
    <property type="entry name" value="Tscrpt_reg_AraC-type_HTH"/>
</dbReference>
<keyword evidence="1" id="KW-0805">Transcription regulation</keyword>
<accession>A0ABT0PRJ9</accession>
<dbReference type="SMART" id="SM00342">
    <property type="entry name" value="HTH_ARAC"/>
    <property type="match status" value="1"/>
</dbReference>
<proteinExistence type="predicted"/>
<dbReference type="PRINTS" id="PR00032">
    <property type="entry name" value="HTHARAC"/>
</dbReference>
<reference evidence="5 6" key="1">
    <citation type="submission" date="2022-05" db="EMBL/GenBank/DDBJ databases">
        <authorList>
            <person name="Park J.-S."/>
        </authorList>
    </citation>
    <scope>NUCLEOTIDE SEQUENCE [LARGE SCALE GENOMIC DNA]</scope>
    <source>
        <strain evidence="5 6">2012CJ35-5</strain>
    </source>
</reference>
<evidence type="ECO:0000313" key="5">
    <source>
        <dbReference type="EMBL" id="MCL6273831.1"/>
    </source>
</evidence>
<sequence length="114" mass="13209">MQTRKPYLSQELRLDDIAELLNISRHHASQVINENYGLNFFDYVNAYRVEEAKRLLEGNQENDVQSISEVAYQSGFNNRVSFYNAFKKVTNTTPTEYLQAKIPSINPIFTAKKT</sequence>
<name>A0ABT0PRJ9_9FLAO</name>
<dbReference type="RefSeq" id="WP_249657021.1">
    <property type="nucleotide sequence ID" value="NZ_JAMFMA010000002.1"/>
</dbReference>
<evidence type="ECO:0000256" key="1">
    <source>
        <dbReference type="ARBA" id="ARBA00023015"/>
    </source>
</evidence>
<dbReference type="Proteomes" id="UP001203607">
    <property type="component" value="Unassembled WGS sequence"/>
</dbReference>